<dbReference type="PANTHER" id="PTHR42718">
    <property type="entry name" value="MAJOR FACILITATOR SUPERFAMILY MULTIDRUG TRANSPORTER MFSC"/>
    <property type="match status" value="1"/>
</dbReference>
<dbReference type="InterPro" id="IPR001958">
    <property type="entry name" value="Tet-R_TetA/multi-R_MdtG-like"/>
</dbReference>
<keyword evidence="4 7" id="KW-0812">Transmembrane</keyword>
<reference evidence="9 10" key="1">
    <citation type="journal article" date="2019" name="Int. J. Syst. Evol. Microbiol.">
        <title>The Global Catalogue of Microorganisms (GCM) 10K type strain sequencing project: providing services to taxonomists for standard genome sequencing and annotation.</title>
        <authorList>
            <consortium name="The Broad Institute Genomics Platform"/>
            <consortium name="The Broad Institute Genome Sequencing Center for Infectious Disease"/>
            <person name="Wu L."/>
            <person name="Ma J."/>
        </authorList>
    </citation>
    <scope>NUCLEOTIDE SEQUENCE [LARGE SCALE GENOMIC DNA]</scope>
    <source>
        <strain evidence="9 10">JCM 13023</strain>
    </source>
</reference>
<evidence type="ECO:0000256" key="1">
    <source>
        <dbReference type="ARBA" id="ARBA00004651"/>
    </source>
</evidence>
<feature type="transmembrane region" description="Helical" evidence="7">
    <location>
        <begin position="331"/>
        <end position="349"/>
    </location>
</feature>
<evidence type="ECO:0000256" key="3">
    <source>
        <dbReference type="ARBA" id="ARBA00022475"/>
    </source>
</evidence>
<evidence type="ECO:0000256" key="5">
    <source>
        <dbReference type="ARBA" id="ARBA00022989"/>
    </source>
</evidence>
<gene>
    <name evidence="9" type="ORF">GCM10009676_01240</name>
</gene>
<keyword evidence="5 7" id="KW-1133">Transmembrane helix</keyword>
<keyword evidence="3" id="KW-1003">Cell membrane</keyword>
<comment type="caution">
    <text evidence="9">The sequence shown here is derived from an EMBL/GenBank/DDBJ whole genome shotgun (WGS) entry which is preliminary data.</text>
</comment>
<dbReference type="EMBL" id="BAAALN010000001">
    <property type="protein sequence ID" value="GAA1223625.1"/>
    <property type="molecule type" value="Genomic_DNA"/>
</dbReference>
<feature type="transmembrane region" description="Helical" evidence="7">
    <location>
        <begin position="107"/>
        <end position="127"/>
    </location>
</feature>
<feature type="transmembrane region" description="Helical" evidence="7">
    <location>
        <begin position="77"/>
        <end position="95"/>
    </location>
</feature>
<evidence type="ECO:0000256" key="6">
    <source>
        <dbReference type="ARBA" id="ARBA00023136"/>
    </source>
</evidence>
<keyword evidence="2" id="KW-0813">Transport</keyword>
<evidence type="ECO:0000313" key="10">
    <source>
        <dbReference type="Proteomes" id="UP001500653"/>
    </source>
</evidence>
<feature type="transmembrane region" description="Helical" evidence="7">
    <location>
        <begin position="447"/>
        <end position="467"/>
    </location>
</feature>
<dbReference type="Pfam" id="PF07690">
    <property type="entry name" value="MFS_1"/>
    <property type="match status" value="1"/>
</dbReference>
<dbReference type="InterPro" id="IPR036259">
    <property type="entry name" value="MFS_trans_sf"/>
</dbReference>
<dbReference type="Gene3D" id="1.20.1720.10">
    <property type="entry name" value="Multidrug resistance protein D"/>
    <property type="match status" value="1"/>
</dbReference>
<proteinExistence type="predicted"/>
<feature type="transmembrane region" description="Helical" evidence="7">
    <location>
        <begin position="48"/>
        <end position="65"/>
    </location>
</feature>
<dbReference type="PROSITE" id="PS50850">
    <property type="entry name" value="MFS"/>
    <property type="match status" value="1"/>
</dbReference>
<feature type="domain" description="Major facilitator superfamily (MFS) profile" evidence="8">
    <location>
        <begin position="11"/>
        <end position="471"/>
    </location>
</feature>
<feature type="transmembrane region" description="Helical" evidence="7">
    <location>
        <begin position="168"/>
        <end position="186"/>
    </location>
</feature>
<keyword evidence="6 7" id="KW-0472">Membrane</keyword>
<dbReference type="InterPro" id="IPR011701">
    <property type="entry name" value="MFS"/>
</dbReference>
<feature type="transmembrane region" description="Helical" evidence="7">
    <location>
        <begin position="301"/>
        <end position="324"/>
    </location>
</feature>
<feature type="transmembrane region" description="Helical" evidence="7">
    <location>
        <begin position="266"/>
        <end position="289"/>
    </location>
</feature>
<dbReference type="InterPro" id="IPR020846">
    <property type="entry name" value="MFS_dom"/>
</dbReference>
<feature type="transmembrane region" description="Helical" evidence="7">
    <location>
        <begin position="139"/>
        <end position="162"/>
    </location>
</feature>
<dbReference type="Gene3D" id="1.20.1250.20">
    <property type="entry name" value="MFS general substrate transporter like domains"/>
    <property type="match status" value="1"/>
</dbReference>
<name>A0ABN1VY07_9PSEU</name>
<dbReference type="SUPFAM" id="SSF103473">
    <property type="entry name" value="MFS general substrate transporter"/>
    <property type="match status" value="1"/>
</dbReference>
<evidence type="ECO:0000313" key="9">
    <source>
        <dbReference type="EMBL" id="GAA1223625.1"/>
    </source>
</evidence>
<dbReference type="PRINTS" id="PR01035">
    <property type="entry name" value="TCRTETA"/>
</dbReference>
<dbReference type="PANTHER" id="PTHR42718:SF46">
    <property type="entry name" value="BLR6921 PROTEIN"/>
    <property type="match status" value="1"/>
</dbReference>
<comment type="subcellular location">
    <subcellularLocation>
        <location evidence="1">Cell membrane</location>
        <topology evidence="1">Multi-pass membrane protein</topology>
    </subcellularLocation>
</comment>
<evidence type="ECO:0000256" key="4">
    <source>
        <dbReference type="ARBA" id="ARBA00022692"/>
    </source>
</evidence>
<dbReference type="Proteomes" id="UP001500653">
    <property type="component" value="Unassembled WGS sequence"/>
</dbReference>
<evidence type="ECO:0000256" key="2">
    <source>
        <dbReference type="ARBA" id="ARBA00022448"/>
    </source>
</evidence>
<accession>A0ABN1VY07</accession>
<evidence type="ECO:0000256" key="7">
    <source>
        <dbReference type="SAM" id="Phobius"/>
    </source>
</evidence>
<organism evidence="9 10">
    <name type="scientific">Prauserella halophila</name>
    <dbReference type="NCBI Taxonomy" id="185641"/>
    <lineage>
        <taxon>Bacteria</taxon>
        <taxon>Bacillati</taxon>
        <taxon>Actinomycetota</taxon>
        <taxon>Actinomycetes</taxon>
        <taxon>Pseudonocardiales</taxon>
        <taxon>Pseudonocardiaceae</taxon>
        <taxon>Prauserella</taxon>
    </lineage>
</organism>
<evidence type="ECO:0000259" key="8">
    <source>
        <dbReference type="PROSITE" id="PS50850"/>
    </source>
</evidence>
<keyword evidence="10" id="KW-1185">Reference proteome</keyword>
<protein>
    <submittedName>
        <fullName evidence="9">MFS transporter</fullName>
    </submittedName>
</protein>
<dbReference type="CDD" id="cd17321">
    <property type="entry name" value="MFS_MMR_MDR_like"/>
    <property type="match status" value="1"/>
</dbReference>
<feature type="transmembrane region" description="Helical" evidence="7">
    <location>
        <begin position="222"/>
        <end position="245"/>
    </location>
</feature>
<sequence>MSTASRRQWWVLATAGLAQLMVVLDSTVVTIALPSLQASLGMSDDSRTWVVSAYALAFGGLLLLGGRLSDTFGAHRAFVWGLVGFAAASSLAGLAPNAALLFVGRGAQGVCAALLAPAALAIISATFTTPRERGVAFGVYGALTGAGAVLGLLLGGSLTYYLDWRWCLLINIPIAVVAFVGARLVIAQQPASRVPLDLTGTATSVAGLTALVFALTEVPRRGWGDILVVALLGFGAGMLAVFVLLQRINTHPLLPLRILIDRTRGGAFLAIGLPQLALFGFFLVLTYWFQQLLGYTPIQAGFAFLPLAVAIAIGSTVIASLLATRLSPRQIIVPGLAVMAAGMVVLIGLDPDSPGLYLSRFLPAEILIGFGLGCAIAPSVAAATDDLGHDTGAASAAVNAVTQVGGSIGTALLNTVAAAATSSASSALATTATAQELRAATIEGFDAALATAAALLVLAAMTVFLIMPGSRPTRSRNPTVESTPG</sequence>
<feature type="transmembrane region" description="Helical" evidence="7">
    <location>
        <begin position="198"/>
        <end position="216"/>
    </location>
</feature>